<protein>
    <submittedName>
        <fullName evidence="2">Uncharacterized protein</fullName>
    </submittedName>
</protein>
<dbReference type="RefSeq" id="WP_060997331.1">
    <property type="nucleotide sequence ID" value="NZ_LNQZ01000005.1"/>
</dbReference>
<comment type="caution">
    <text evidence="2">The sequence shown here is derived from an EMBL/GenBank/DDBJ whole genome shotgun (WGS) entry which is preliminary data.</text>
</comment>
<keyword evidence="1" id="KW-0233">DNA recombination</keyword>
<dbReference type="GO" id="GO:0006310">
    <property type="term" value="P:DNA recombination"/>
    <property type="evidence" value="ECO:0007669"/>
    <property type="project" value="UniProtKB-KW"/>
</dbReference>
<dbReference type="InterPro" id="IPR013762">
    <property type="entry name" value="Integrase-like_cat_sf"/>
</dbReference>
<name>A0A2T3HXD0_9GAMM</name>
<dbReference type="GO" id="GO:0003677">
    <property type="term" value="F:DNA binding"/>
    <property type="evidence" value="ECO:0007669"/>
    <property type="project" value="InterPro"/>
</dbReference>
<proteinExistence type="predicted"/>
<dbReference type="EMBL" id="PYLY01000019">
    <property type="protein sequence ID" value="PSU04091.1"/>
    <property type="molecule type" value="Genomic_DNA"/>
</dbReference>
<dbReference type="Proteomes" id="UP000241858">
    <property type="component" value="Unassembled WGS sequence"/>
</dbReference>
<evidence type="ECO:0000313" key="3">
    <source>
        <dbReference type="Proteomes" id="UP000241858"/>
    </source>
</evidence>
<accession>A0A2T3HXD0</accession>
<gene>
    <name evidence="2" type="ORF">C0W81_10565</name>
</gene>
<organism evidence="2 3">
    <name type="scientific">Photobacterium aquimaris</name>
    <dbReference type="NCBI Taxonomy" id="512643"/>
    <lineage>
        <taxon>Bacteria</taxon>
        <taxon>Pseudomonadati</taxon>
        <taxon>Pseudomonadota</taxon>
        <taxon>Gammaproteobacteria</taxon>
        <taxon>Vibrionales</taxon>
        <taxon>Vibrionaceae</taxon>
        <taxon>Photobacterium</taxon>
    </lineage>
</organism>
<evidence type="ECO:0000313" key="2">
    <source>
        <dbReference type="EMBL" id="PSU04091.1"/>
    </source>
</evidence>
<dbReference type="SUPFAM" id="SSF56349">
    <property type="entry name" value="DNA breaking-rejoining enzymes"/>
    <property type="match status" value="1"/>
</dbReference>
<dbReference type="InterPro" id="IPR011010">
    <property type="entry name" value="DNA_brk_join_enz"/>
</dbReference>
<sequence length="969" mass="113123">MTLSKREFTLFCDEMNFNAIDKRLINRLFTIVDQQAITGRQLTTETLKNINRDINSIPTGEQRYLRQLLSQLCLYLQQRCDWDIPESQDKKCLDLTLEWMQRINEQAYDASVLYNDYLSYRKHFFTERPTITPALIAVAFSIEVAPLAHVYLCQILNTPPVIEYFDEQLTIILFHDTGKKTQQQDKTFTRYALTPFVYRLLQDYHRVDHNDISPKQLNNQLNHFLTSAPYSLTEKAKHSWHYCFLNIWHHQKGYPHVLLQDISQPNRHVSFHYPTVNKLQAQQDLSIIYYNNTPYTPTVQDSPPSLQTGWSHKDLLKDLDDIPPRKRKDWLQQHPPKVPMWMTDNVLPKLFFHFTYDLLFYGGVQSSSLDIKSIKKYTSIYQSLSTTTLTYDMACDPDALAQWAQDRYNTTNENDKWLVYNFFRYLSYIDITEHFDIRAFNPPTQPKSVNAFRINVSQYQQLLDALLTMPGATPLQRLFCIGSLVLGFYAGLRRGEVLRLRSQDIVASKNCQQSFIVHITTTKEGHPKNNKHRQISVYLPKAQAALLHEILLIKCKGDLSSPFIGYENEAISSRAHYYLLPITRALKALFGKKACFHHLRHSAAHLLTQQGLLLATQDPTILKQSNNRSGEHSAAFSLYSDERVHQQLDYQYSRDRFNFWLEDRPFSAINDSLLFDVCSDQWGHSSYTTTRRSYLHGVEWLPRFFCSVVCYEYDELCYLLAIKPYSNDIFRFINTLKATYSTMVQSHTAVSLNEQALMQLLIDKKPFKHLINDACSPMILTMTTDIEPLKRWKQHSFETIQYCYLADNKKMTKCVLFHYQSTQLFDLIDAGTLPFSTISAFWMMTGGHQPTQLSKSQFKSLKQLGQLSINSDNQSLALTTRCTLHNATLFTQLFRMPFFGCFTFSFLLKHNKKRPVTNNKILVNKHFSKKDEHTKIDIIQQGKTQLIIDLQFNLDSPWLLQSVFEYLKQ</sequence>
<reference evidence="2 3" key="1">
    <citation type="submission" date="2018-03" db="EMBL/GenBank/DDBJ databases">
        <title>Whole genome sequencing of Histamine producing bacteria.</title>
        <authorList>
            <person name="Butler K."/>
        </authorList>
    </citation>
    <scope>NUCLEOTIDE SEQUENCE [LARGE SCALE GENOMIC DNA]</scope>
    <source>
        <strain evidence="2 3">DSM 23343</strain>
    </source>
</reference>
<dbReference type="AlphaFoldDB" id="A0A2T3HXD0"/>
<evidence type="ECO:0000256" key="1">
    <source>
        <dbReference type="ARBA" id="ARBA00023172"/>
    </source>
</evidence>
<dbReference type="GO" id="GO:0015074">
    <property type="term" value="P:DNA integration"/>
    <property type="evidence" value="ECO:0007669"/>
    <property type="project" value="InterPro"/>
</dbReference>
<dbReference type="Gene3D" id="1.10.443.10">
    <property type="entry name" value="Intergrase catalytic core"/>
    <property type="match status" value="1"/>
</dbReference>
<dbReference type="OrthoDB" id="5841477at2"/>